<accession>A0A918AS83</accession>
<dbReference type="SUPFAM" id="SSF56801">
    <property type="entry name" value="Acetyl-CoA synthetase-like"/>
    <property type="match status" value="1"/>
</dbReference>
<dbReference type="Proteomes" id="UP000639606">
    <property type="component" value="Unassembled WGS sequence"/>
</dbReference>
<sequence length="498" mass="53506">MARLVHELLDEAVERRGAAPAFSGKGLELDYRQVRSLSLGVAAELVRCGLRRGDRVVVRTPNDPRLAALVFGASRVGVALAVIHEQVRGHALEHILDDCGPGLLVTADPEAGRTARERGIAVVSLEELTDRSGVETGERAGGVPPLAVDPVLLIYTSGTTALPKAVVSTHAQVVFAAEAIHSRLRYQPDDVVYCPLPLSFDYGLYQLFLGVLGGSHVVVGDAAEAGPSLVSNLARVRATVLPAVPPVAAALLRLLRRDPSRTAPLRLMTNTGAAVSRDVLRGLRALLPRLRVQLMFGLTECKRVSIMDPDEDLARPDAVGRPLPGTEVFTVDERGNRLPDGEPGELTVRGPHVMAGYWRRPELSAQRFPLVDGLFPELRSGDYGWLDEDGHLHFLGRRDDVYKQQGFRVSAVEVEAAARGLDGVDAAAVLPPAPERDHAVLVVAATVEPGQVLRLLAARLEDFKVPARCLVLDALPVNANGKTDKKALLALLRESTDA</sequence>
<evidence type="ECO:0000313" key="3">
    <source>
        <dbReference type="Proteomes" id="UP000639606"/>
    </source>
</evidence>
<organism evidence="2 3">
    <name type="scientific">Saccharothrix coeruleofusca</name>
    <dbReference type="NCBI Taxonomy" id="33919"/>
    <lineage>
        <taxon>Bacteria</taxon>
        <taxon>Bacillati</taxon>
        <taxon>Actinomycetota</taxon>
        <taxon>Actinomycetes</taxon>
        <taxon>Pseudonocardiales</taxon>
        <taxon>Pseudonocardiaceae</taxon>
        <taxon>Saccharothrix</taxon>
    </lineage>
</organism>
<protein>
    <submittedName>
        <fullName evidence="2">AMP-dependent synthetase and ligase</fullName>
    </submittedName>
</protein>
<gene>
    <name evidence="2" type="ORF">GCM10010185_60610</name>
</gene>
<dbReference type="Gene3D" id="3.40.50.12780">
    <property type="entry name" value="N-terminal domain of ligase-like"/>
    <property type="match status" value="1"/>
</dbReference>
<dbReference type="GO" id="GO:0016878">
    <property type="term" value="F:acid-thiol ligase activity"/>
    <property type="evidence" value="ECO:0007669"/>
    <property type="project" value="UniProtKB-ARBA"/>
</dbReference>
<reference evidence="2" key="1">
    <citation type="journal article" date="2014" name="Int. J. Syst. Evol. Microbiol.">
        <title>Complete genome sequence of Corynebacterium casei LMG S-19264T (=DSM 44701T), isolated from a smear-ripened cheese.</title>
        <authorList>
            <consortium name="US DOE Joint Genome Institute (JGI-PGF)"/>
            <person name="Walter F."/>
            <person name="Albersmeier A."/>
            <person name="Kalinowski J."/>
            <person name="Ruckert C."/>
        </authorList>
    </citation>
    <scope>NUCLEOTIDE SEQUENCE</scope>
    <source>
        <strain evidence="2">JCM 3313</strain>
    </source>
</reference>
<dbReference type="RefSeq" id="WP_189226745.1">
    <property type="nucleotide sequence ID" value="NZ_BMRG01000018.1"/>
</dbReference>
<comment type="caution">
    <text evidence="2">The sequence shown here is derived from an EMBL/GenBank/DDBJ whole genome shotgun (WGS) entry which is preliminary data.</text>
</comment>
<reference evidence="2" key="2">
    <citation type="submission" date="2020-09" db="EMBL/GenBank/DDBJ databases">
        <authorList>
            <person name="Sun Q."/>
            <person name="Ohkuma M."/>
        </authorList>
    </citation>
    <scope>NUCLEOTIDE SEQUENCE</scope>
    <source>
        <strain evidence="2">JCM 3313</strain>
    </source>
</reference>
<dbReference type="EMBL" id="BMRG01000018">
    <property type="protein sequence ID" value="GGP78671.1"/>
    <property type="molecule type" value="Genomic_DNA"/>
</dbReference>
<dbReference type="Pfam" id="PF00501">
    <property type="entry name" value="AMP-binding"/>
    <property type="match status" value="1"/>
</dbReference>
<proteinExistence type="predicted"/>
<dbReference type="AlphaFoldDB" id="A0A918AS83"/>
<dbReference type="InterPro" id="IPR042099">
    <property type="entry name" value="ANL_N_sf"/>
</dbReference>
<dbReference type="PANTHER" id="PTHR43767">
    <property type="entry name" value="LONG-CHAIN-FATTY-ACID--COA LIGASE"/>
    <property type="match status" value="1"/>
</dbReference>
<dbReference type="PANTHER" id="PTHR43767:SF1">
    <property type="entry name" value="NONRIBOSOMAL PEPTIDE SYNTHASE PES1 (EUROFUNG)-RELATED"/>
    <property type="match status" value="1"/>
</dbReference>
<keyword evidence="2" id="KW-0436">Ligase</keyword>
<name>A0A918AS83_9PSEU</name>
<keyword evidence="3" id="KW-1185">Reference proteome</keyword>
<dbReference type="InterPro" id="IPR045851">
    <property type="entry name" value="AMP-bd_C_sf"/>
</dbReference>
<dbReference type="InterPro" id="IPR050237">
    <property type="entry name" value="ATP-dep_AMP-bd_enzyme"/>
</dbReference>
<dbReference type="Gene3D" id="3.30.300.30">
    <property type="match status" value="1"/>
</dbReference>
<feature type="domain" description="AMP-dependent synthetase/ligase" evidence="1">
    <location>
        <begin position="10"/>
        <end position="358"/>
    </location>
</feature>
<evidence type="ECO:0000259" key="1">
    <source>
        <dbReference type="Pfam" id="PF00501"/>
    </source>
</evidence>
<dbReference type="InterPro" id="IPR000873">
    <property type="entry name" value="AMP-dep_synth/lig_dom"/>
</dbReference>
<evidence type="ECO:0000313" key="2">
    <source>
        <dbReference type="EMBL" id="GGP78671.1"/>
    </source>
</evidence>